<keyword evidence="8 13" id="KW-0312">Gluconeogenesis</keyword>
<evidence type="ECO:0000256" key="1">
    <source>
        <dbReference type="ARBA" id="ARBA00000474"/>
    </source>
</evidence>
<dbReference type="NCBIfam" id="TIGR00419">
    <property type="entry name" value="tim"/>
    <property type="match status" value="1"/>
</dbReference>
<comment type="function">
    <text evidence="12 13">Involved in the gluconeogenesis. Catalyzes stereospecifically the conversion of dihydroxyacetone phosphate (DHAP) to D-glyceraldehyde-3-phosphate (G3P).</text>
</comment>
<comment type="subcellular location">
    <subcellularLocation>
        <location evidence="13 14">Cytoplasm</location>
    </subcellularLocation>
</comment>
<comment type="pathway">
    <text evidence="2 13 14">Carbohydrate biosynthesis; gluconeogenesis.</text>
</comment>
<dbReference type="UniPathway" id="UPA00109">
    <property type="reaction ID" value="UER00189"/>
</dbReference>
<feature type="binding site" evidence="13">
    <location>
        <begin position="9"/>
        <end position="11"/>
    </location>
    <ligand>
        <name>substrate</name>
    </ligand>
</feature>
<dbReference type="InterPro" id="IPR022896">
    <property type="entry name" value="TrioseP_Isoase_bac/euk"/>
</dbReference>
<evidence type="ECO:0000256" key="4">
    <source>
        <dbReference type="ARBA" id="ARBA00007422"/>
    </source>
</evidence>
<keyword evidence="9 13" id="KW-0963">Cytoplasm</keyword>
<feature type="binding site" evidence="13">
    <location>
        <position position="173"/>
    </location>
    <ligand>
        <name>substrate</name>
    </ligand>
</feature>
<comment type="subunit">
    <text evidence="5 13 14">Homodimer.</text>
</comment>
<keyword evidence="10 13" id="KW-0324">Glycolysis</keyword>
<dbReference type="EC" id="5.3.1.1" evidence="6 13"/>
<comment type="similarity">
    <text evidence="4 13 14">Belongs to the triosephosphate isomerase family.</text>
</comment>
<keyword evidence="11 13" id="KW-0413">Isomerase</keyword>
<dbReference type="STRING" id="1245526.SAMN05216580_1454"/>
<dbReference type="GO" id="GO:0004807">
    <property type="term" value="F:triose-phosphate isomerase activity"/>
    <property type="evidence" value="ECO:0007669"/>
    <property type="project" value="UniProtKB-UniRule"/>
</dbReference>
<dbReference type="UniPathway" id="UPA00138"/>
<feature type="binding site" evidence="13">
    <location>
        <position position="212"/>
    </location>
    <ligand>
        <name>substrate</name>
    </ligand>
</feature>
<dbReference type="FunFam" id="3.20.20.70:FF:000020">
    <property type="entry name" value="Triosephosphate isomerase"/>
    <property type="match status" value="1"/>
</dbReference>
<dbReference type="Proteomes" id="UP000243063">
    <property type="component" value="Chromosome I"/>
</dbReference>
<dbReference type="AlphaFoldDB" id="A0A1H2FX77"/>
<evidence type="ECO:0000313" key="15">
    <source>
        <dbReference type="EMBL" id="SDU11951.1"/>
    </source>
</evidence>
<evidence type="ECO:0000256" key="7">
    <source>
        <dbReference type="ARBA" id="ARBA00019397"/>
    </source>
</evidence>
<dbReference type="Pfam" id="PF00121">
    <property type="entry name" value="TIM"/>
    <property type="match status" value="1"/>
</dbReference>
<evidence type="ECO:0000256" key="3">
    <source>
        <dbReference type="ARBA" id="ARBA00004939"/>
    </source>
</evidence>
<comment type="catalytic activity">
    <reaction evidence="1 13 14">
        <text>D-glyceraldehyde 3-phosphate = dihydroxyacetone phosphate</text>
        <dbReference type="Rhea" id="RHEA:18585"/>
        <dbReference type="ChEBI" id="CHEBI:57642"/>
        <dbReference type="ChEBI" id="CHEBI:59776"/>
        <dbReference type="EC" id="5.3.1.1"/>
    </reaction>
</comment>
<evidence type="ECO:0000256" key="5">
    <source>
        <dbReference type="ARBA" id="ARBA00011738"/>
    </source>
</evidence>
<feature type="binding site" evidence="13">
    <location>
        <begin position="233"/>
        <end position="234"/>
    </location>
    <ligand>
        <name>substrate</name>
    </ligand>
</feature>
<dbReference type="PANTHER" id="PTHR21139:SF42">
    <property type="entry name" value="TRIOSEPHOSPHATE ISOMERASE"/>
    <property type="match status" value="1"/>
</dbReference>
<dbReference type="PROSITE" id="PS51440">
    <property type="entry name" value="TIM_2"/>
    <property type="match status" value="1"/>
</dbReference>
<dbReference type="InterPro" id="IPR020861">
    <property type="entry name" value="Triosephosphate_isomerase_AS"/>
</dbReference>
<dbReference type="SUPFAM" id="SSF51351">
    <property type="entry name" value="Triosephosphate isomerase (TIM)"/>
    <property type="match status" value="1"/>
</dbReference>
<dbReference type="GO" id="GO:0005829">
    <property type="term" value="C:cytosol"/>
    <property type="evidence" value="ECO:0007669"/>
    <property type="project" value="TreeGrafter"/>
</dbReference>
<dbReference type="OrthoDB" id="9809429at2"/>
<evidence type="ECO:0000256" key="11">
    <source>
        <dbReference type="ARBA" id="ARBA00023235"/>
    </source>
</evidence>
<dbReference type="PROSITE" id="PS00171">
    <property type="entry name" value="TIM_1"/>
    <property type="match status" value="1"/>
</dbReference>
<dbReference type="InterPro" id="IPR013785">
    <property type="entry name" value="Aldolase_TIM"/>
</dbReference>
<evidence type="ECO:0000256" key="12">
    <source>
        <dbReference type="ARBA" id="ARBA00055680"/>
    </source>
</evidence>
<dbReference type="Gene3D" id="3.20.20.70">
    <property type="entry name" value="Aldolase class I"/>
    <property type="match status" value="1"/>
</dbReference>
<dbReference type="HAMAP" id="MF_00147_B">
    <property type="entry name" value="TIM_B"/>
    <property type="match status" value="1"/>
</dbReference>
<gene>
    <name evidence="13" type="primary">tpiA</name>
    <name evidence="15" type="ORF">SAMN05216580_1454</name>
</gene>
<dbReference type="GO" id="GO:0046166">
    <property type="term" value="P:glyceraldehyde-3-phosphate biosynthetic process"/>
    <property type="evidence" value="ECO:0007669"/>
    <property type="project" value="TreeGrafter"/>
</dbReference>
<evidence type="ECO:0000256" key="13">
    <source>
        <dbReference type="HAMAP-Rule" id="MF_00147"/>
    </source>
</evidence>
<evidence type="ECO:0000256" key="2">
    <source>
        <dbReference type="ARBA" id="ARBA00004742"/>
    </source>
</evidence>
<reference evidence="16" key="1">
    <citation type="submission" date="2016-10" db="EMBL/GenBank/DDBJ databases">
        <authorList>
            <person name="Varghese N."/>
            <person name="Submissions S."/>
        </authorList>
    </citation>
    <scope>NUCLEOTIDE SEQUENCE [LARGE SCALE GENOMIC DNA]</scope>
    <source>
        <strain evidence="16">CCTCC 2012022</strain>
    </source>
</reference>
<proteinExistence type="inferred from homology"/>
<dbReference type="InterPro" id="IPR035990">
    <property type="entry name" value="TIM_sf"/>
</dbReference>
<dbReference type="CDD" id="cd00311">
    <property type="entry name" value="TIM"/>
    <property type="match status" value="1"/>
</dbReference>
<feature type="active site" description="Electrophile" evidence="13">
    <location>
        <position position="95"/>
    </location>
</feature>
<protein>
    <recommendedName>
        <fullName evidence="7 13">Triosephosphate isomerase</fullName>
        <shortName evidence="13">TIM</shortName>
        <shortName evidence="13">TPI</shortName>
        <ecNumber evidence="6 13">5.3.1.1</ecNumber>
    </recommendedName>
    <alternativeName>
        <fullName evidence="13">Triose-phosphate isomerase</fullName>
    </alternativeName>
</protein>
<evidence type="ECO:0000256" key="14">
    <source>
        <dbReference type="RuleBase" id="RU363013"/>
    </source>
</evidence>
<evidence type="ECO:0000256" key="8">
    <source>
        <dbReference type="ARBA" id="ARBA00022432"/>
    </source>
</evidence>
<dbReference type="GO" id="GO:0019563">
    <property type="term" value="P:glycerol catabolic process"/>
    <property type="evidence" value="ECO:0007669"/>
    <property type="project" value="TreeGrafter"/>
</dbReference>
<evidence type="ECO:0000256" key="10">
    <source>
        <dbReference type="ARBA" id="ARBA00023152"/>
    </source>
</evidence>
<keyword evidence="16" id="KW-1185">Reference proteome</keyword>
<evidence type="ECO:0000256" key="9">
    <source>
        <dbReference type="ARBA" id="ARBA00022490"/>
    </source>
</evidence>
<dbReference type="RefSeq" id="WP_090213241.1">
    <property type="nucleotide sequence ID" value="NZ_LT629780.1"/>
</dbReference>
<organism evidence="15 16">
    <name type="scientific">Geopseudomonas guangdongensis</name>
    <dbReference type="NCBI Taxonomy" id="1245526"/>
    <lineage>
        <taxon>Bacteria</taxon>
        <taxon>Pseudomonadati</taxon>
        <taxon>Pseudomonadota</taxon>
        <taxon>Gammaproteobacteria</taxon>
        <taxon>Pseudomonadales</taxon>
        <taxon>Pseudomonadaceae</taxon>
        <taxon>Geopseudomonas</taxon>
    </lineage>
</organism>
<sequence length="255" mass="26878">MRRPLVAGNWKMHGTRASVSELIDGLRLQDLPEDVEVAVMPTFVHLTSVIDAVADGAIVVGAQDCAFEPMPCALTGEVAASQLIDAGCRYVLVGHSERRQLLGETDALIVRKFAAAQGVGLIPLLCVGETLAEREAGQTLDVVMRQLRAIVDALGVAVLERAVIAYEPVWAIGTGLTATPEQAQEVHAAIRRYIAQCSAQVAQGVRILYGGSVKATGAAELFGMPDIDGGLVGGASLNADEFGAICRAARRERHA</sequence>
<dbReference type="GO" id="GO:0006094">
    <property type="term" value="P:gluconeogenesis"/>
    <property type="evidence" value="ECO:0007669"/>
    <property type="project" value="UniProtKB-UniRule"/>
</dbReference>
<evidence type="ECO:0000313" key="16">
    <source>
        <dbReference type="Proteomes" id="UP000243063"/>
    </source>
</evidence>
<name>A0A1H2FX77_9GAMM</name>
<feature type="active site" description="Proton acceptor" evidence="13">
    <location>
        <position position="167"/>
    </location>
</feature>
<dbReference type="PANTHER" id="PTHR21139">
    <property type="entry name" value="TRIOSEPHOSPHATE ISOMERASE"/>
    <property type="match status" value="1"/>
</dbReference>
<evidence type="ECO:0000256" key="6">
    <source>
        <dbReference type="ARBA" id="ARBA00011940"/>
    </source>
</evidence>
<dbReference type="InterPro" id="IPR000652">
    <property type="entry name" value="Triosephosphate_isomerase"/>
</dbReference>
<accession>A0A1H2FX77</accession>
<dbReference type="EMBL" id="LT629780">
    <property type="protein sequence ID" value="SDU11951.1"/>
    <property type="molecule type" value="Genomic_DNA"/>
</dbReference>
<comment type="pathway">
    <text evidence="3">Carbohydrate metabolism; erythritol degradation.</text>
</comment>
<dbReference type="GO" id="GO:0006096">
    <property type="term" value="P:glycolytic process"/>
    <property type="evidence" value="ECO:0007669"/>
    <property type="project" value="UniProtKB-UniRule"/>
</dbReference>
<comment type="pathway">
    <text evidence="13 14">Carbohydrate degradation; glycolysis; D-glyceraldehyde 3-phosphate from glycerone phosphate: step 1/1.</text>
</comment>